<reference evidence="3" key="3">
    <citation type="submission" date="2025-09" db="UniProtKB">
        <authorList>
            <consortium name="Ensembl"/>
        </authorList>
    </citation>
    <scope>IDENTIFICATION</scope>
</reference>
<evidence type="ECO:0008006" key="5">
    <source>
        <dbReference type="Google" id="ProtNLM"/>
    </source>
</evidence>
<dbReference type="GO" id="GO:1902490">
    <property type="term" value="P:regulation of sperm capacitation"/>
    <property type="evidence" value="ECO:0007669"/>
    <property type="project" value="TreeGrafter"/>
</dbReference>
<dbReference type="Ensembl" id="ENSHHUT00000038343.1">
    <property type="protein sequence ID" value="ENSHHUP00000036870.1"/>
    <property type="gene ID" value="ENSHHUG00000023118.1"/>
</dbReference>
<comment type="similarity">
    <text evidence="1">Belongs to the TCP11 family.</text>
</comment>
<dbReference type="GO" id="GO:0036126">
    <property type="term" value="C:sperm flagellum"/>
    <property type="evidence" value="ECO:0007669"/>
    <property type="project" value="TreeGrafter"/>
</dbReference>
<dbReference type="InterPro" id="IPR008862">
    <property type="entry name" value="Tcp11"/>
</dbReference>
<accession>A0A4W5MHT4</accession>
<dbReference type="AlphaFoldDB" id="A0A4W5MHT4"/>
<dbReference type="GO" id="GO:0001669">
    <property type="term" value="C:acrosomal vesicle"/>
    <property type="evidence" value="ECO:0007669"/>
    <property type="project" value="TreeGrafter"/>
</dbReference>
<keyword evidence="4" id="KW-1185">Reference proteome</keyword>
<dbReference type="GO" id="GO:0010737">
    <property type="term" value="P:protein kinase A signaling"/>
    <property type="evidence" value="ECO:0007669"/>
    <property type="project" value="TreeGrafter"/>
</dbReference>
<proteinExistence type="inferred from homology"/>
<organism evidence="3 4">
    <name type="scientific">Hucho hucho</name>
    <name type="common">huchen</name>
    <dbReference type="NCBI Taxonomy" id="62062"/>
    <lineage>
        <taxon>Eukaryota</taxon>
        <taxon>Metazoa</taxon>
        <taxon>Chordata</taxon>
        <taxon>Craniata</taxon>
        <taxon>Vertebrata</taxon>
        <taxon>Euteleostomi</taxon>
        <taxon>Actinopterygii</taxon>
        <taxon>Neopterygii</taxon>
        <taxon>Teleostei</taxon>
        <taxon>Protacanthopterygii</taxon>
        <taxon>Salmoniformes</taxon>
        <taxon>Salmonidae</taxon>
        <taxon>Salmoninae</taxon>
        <taxon>Hucho</taxon>
    </lineage>
</organism>
<reference evidence="4" key="1">
    <citation type="submission" date="2018-06" db="EMBL/GenBank/DDBJ databases">
        <title>Genome assembly of Danube salmon.</title>
        <authorList>
            <person name="Macqueen D.J."/>
            <person name="Gundappa M.K."/>
        </authorList>
    </citation>
    <scope>NUCLEOTIDE SEQUENCE [LARGE SCALE GENOMIC DNA]</scope>
</reference>
<reference evidence="3" key="2">
    <citation type="submission" date="2025-08" db="UniProtKB">
        <authorList>
            <consortium name="Ensembl"/>
        </authorList>
    </citation>
    <scope>IDENTIFICATION</scope>
</reference>
<dbReference type="GeneTree" id="ENSGT00940000160792"/>
<evidence type="ECO:0000256" key="1">
    <source>
        <dbReference type="ARBA" id="ARBA00010954"/>
    </source>
</evidence>
<evidence type="ECO:0000256" key="2">
    <source>
        <dbReference type="SAM" id="MobiDB-lite"/>
    </source>
</evidence>
<name>A0A4W5MHT4_9TELE</name>
<protein>
    <recommendedName>
        <fullName evidence="5">T-complex 11, testis-specific-like 1</fullName>
    </recommendedName>
</protein>
<dbReference type="Proteomes" id="UP000314982">
    <property type="component" value="Unassembled WGS sequence"/>
</dbReference>
<sequence length="489" mass="53955">MQNANPIEEVGGDTPCDVPCLQKPDSPTGSPPKQASLADMMEFENCVSNLSLAHEIVMNKDFSFRQNSPPKDSLEGRISDIVHSAFWDCLQEQLSCSPPDYVHAVILLQEVKTTVLSLLLPGHVRLKAQVEEVLDLELIQQQADHGALDLQRLSGYIINTMASLCAPVRDPEIKTLRDLSDPVELLRGIFRVLGLMKTDMVNFTVQSLRPNLLQQAVQYERAKFQEILEKQPEFLDKTTVWLQVAAREEALVSAQSDLDPGTPKPRGPLSPTAALNRAYLQLLSWDPHDQNYPETVLMDRARIDALGQRLSLLVFEASVLLLTSTQCGAAVFSLQGFVGKLKQTITALLEGSHNRDFDLQGALLGLREQVLVQVKEALITQEGPVLPQDSEDVLKGQISDLAKDNNPIHTLIGERVQGYLQAMLEGGPTKKSPSVPPALRLLSAEVAELGMAFGQMVHFNRSVFGPFYAPILRKLLFPSGEAEMGEDSR</sequence>
<dbReference type="PANTHER" id="PTHR12832:SF14">
    <property type="entry name" value="T-COMPLEX PROTEIN 11 HOMOLOG"/>
    <property type="match status" value="1"/>
</dbReference>
<dbReference type="STRING" id="62062.ENSHHUP00000036870"/>
<evidence type="ECO:0000313" key="4">
    <source>
        <dbReference type="Proteomes" id="UP000314982"/>
    </source>
</evidence>
<dbReference type="Pfam" id="PF05794">
    <property type="entry name" value="Tcp11"/>
    <property type="match status" value="1"/>
</dbReference>
<feature type="region of interest" description="Disordered" evidence="2">
    <location>
        <begin position="1"/>
        <end position="35"/>
    </location>
</feature>
<evidence type="ECO:0000313" key="3">
    <source>
        <dbReference type="Ensembl" id="ENSHHUP00000036870.1"/>
    </source>
</evidence>
<dbReference type="PANTHER" id="PTHR12832">
    <property type="entry name" value="TESTIS-SPECIFIC PROTEIN PBS13 T-COMPLEX 11"/>
    <property type="match status" value="1"/>
</dbReference>